<keyword evidence="1" id="KW-1133">Transmembrane helix</keyword>
<protein>
    <submittedName>
        <fullName evidence="2">GM16581</fullName>
    </submittedName>
</protein>
<dbReference type="OMA" id="TDCDVFY"/>
<keyword evidence="1" id="KW-0472">Membrane</keyword>
<dbReference type="EMBL" id="CH480829">
    <property type="protein sequence ID" value="EDW45564.1"/>
    <property type="molecule type" value="Genomic_DNA"/>
</dbReference>
<evidence type="ECO:0000313" key="3">
    <source>
        <dbReference type="Proteomes" id="UP000001292"/>
    </source>
</evidence>
<dbReference type="Proteomes" id="UP000001292">
    <property type="component" value="Unassembled WGS sequence"/>
</dbReference>
<feature type="transmembrane region" description="Helical" evidence="1">
    <location>
        <begin position="63"/>
        <end position="83"/>
    </location>
</feature>
<evidence type="ECO:0000256" key="1">
    <source>
        <dbReference type="SAM" id="Phobius"/>
    </source>
</evidence>
<gene>
    <name evidence="2" type="primary">Dsec\GM16581</name>
    <name evidence="2" type="ORF">Dsec_GM16581</name>
</gene>
<sequence>MTCEVQNFIDGMSQTFCKHKEMRKCQMLEILDKVRSCDCRHKKRLNNCWMLKSGRRQPASKGWTLYLVAACFGLLLLMIIYVIHVARRYNHVRAYGSSACGSTLFYSYTDCDVFY</sequence>
<keyword evidence="1" id="KW-0812">Transmembrane</keyword>
<proteinExistence type="predicted"/>
<keyword evidence="3" id="KW-1185">Reference proteome</keyword>
<dbReference type="HOGENOM" id="CLU_2136105_0_0_1"/>
<accession>B4IDD8</accession>
<dbReference type="OrthoDB" id="7928339at2759"/>
<organism evidence="3">
    <name type="scientific">Drosophila sechellia</name>
    <name type="common">Fruit fly</name>
    <dbReference type="NCBI Taxonomy" id="7238"/>
    <lineage>
        <taxon>Eukaryota</taxon>
        <taxon>Metazoa</taxon>
        <taxon>Ecdysozoa</taxon>
        <taxon>Arthropoda</taxon>
        <taxon>Hexapoda</taxon>
        <taxon>Insecta</taxon>
        <taxon>Pterygota</taxon>
        <taxon>Neoptera</taxon>
        <taxon>Endopterygota</taxon>
        <taxon>Diptera</taxon>
        <taxon>Brachycera</taxon>
        <taxon>Muscomorpha</taxon>
        <taxon>Ephydroidea</taxon>
        <taxon>Drosophilidae</taxon>
        <taxon>Drosophila</taxon>
        <taxon>Sophophora</taxon>
    </lineage>
</organism>
<reference evidence="2 3" key="1">
    <citation type="journal article" date="2007" name="Nature">
        <title>Evolution of genes and genomes on the Drosophila phylogeny.</title>
        <authorList>
            <consortium name="Drosophila 12 Genomes Consortium"/>
            <person name="Clark A.G."/>
            <person name="Eisen M.B."/>
            <person name="Smith D.R."/>
            <person name="Bergman C.M."/>
            <person name="Oliver B."/>
            <person name="Markow T.A."/>
            <person name="Kaufman T.C."/>
            <person name="Kellis M."/>
            <person name="Gelbart W."/>
            <person name="Iyer V.N."/>
            <person name="Pollard D.A."/>
            <person name="Sackton T.B."/>
            <person name="Larracuente A.M."/>
            <person name="Singh N.D."/>
            <person name="Abad J.P."/>
            <person name="Abt D.N."/>
            <person name="Adryan B."/>
            <person name="Aguade M."/>
            <person name="Akashi H."/>
            <person name="Anderson W.W."/>
            <person name="Aquadro C.F."/>
            <person name="Ardell D.H."/>
            <person name="Arguello R."/>
            <person name="Artieri C.G."/>
            <person name="Barbash D.A."/>
            <person name="Barker D."/>
            <person name="Barsanti P."/>
            <person name="Batterham P."/>
            <person name="Batzoglou S."/>
            <person name="Begun D."/>
            <person name="Bhutkar A."/>
            <person name="Blanco E."/>
            <person name="Bosak S.A."/>
            <person name="Bradley R.K."/>
            <person name="Brand A.D."/>
            <person name="Brent M.R."/>
            <person name="Brooks A.N."/>
            <person name="Brown R.H."/>
            <person name="Butlin R.K."/>
            <person name="Caggese C."/>
            <person name="Calvi B.R."/>
            <person name="Bernardo de Carvalho A."/>
            <person name="Caspi A."/>
            <person name="Castrezana S."/>
            <person name="Celniker S.E."/>
            <person name="Chang J.L."/>
            <person name="Chapple C."/>
            <person name="Chatterji S."/>
            <person name="Chinwalla A."/>
            <person name="Civetta A."/>
            <person name="Clifton S.W."/>
            <person name="Comeron J.M."/>
            <person name="Costello J.C."/>
            <person name="Coyne J.A."/>
            <person name="Daub J."/>
            <person name="David R.G."/>
            <person name="Delcher A.L."/>
            <person name="Delehaunty K."/>
            <person name="Do C.B."/>
            <person name="Ebling H."/>
            <person name="Edwards K."/>
            <person name="Eickbush T."/>
            <person name="Evans J.D."/>
            <person name="Filipski A."/>
            <person name="Findeiss S."/>
            <person name="Freyhult E."/>
            <person name="Fulton L."/>
            <person name="Fulton R."/>
            <person name="Garcia A.C."/>
            <person name="Gardiner A."/>
            <person name="Garfield D.A."/>
            <person name="Garvin B.E."/>
            <person name="Gibson G."/>
            <person name="Gilbert D."/>
            <person name="Gnerre S."/>
            <person name="Godfrey J."/>
            <person name="Good R."/>
            <person name="Gotea V."/>
            <person name="Gravely B."/>
            <person name="Greenberg A.J."/>
            <person name="Griffiths-Jones S."/>
            <person name="Gross S."/>
            <person name="Guigo R."/>
            <person name="Gustafson E.A."/>
            <person name="Haerty W."/>
            <person name="Hahn M.W."/>
            <person name="Halligan D.L."/>
            <person name="Halpern A.L."/>
            <person name="Halter G.M."/>
            <person name="Han M.V."/>
            <person name="Heger A."/>
            <person name="Hillier L."/>
            <person name="Hinrichs A.S."/>
            <person name="Holmes I."/>
            <person name="Hoskins R.A."/>
            <person name="Hubisz M.J."/>
            <person name="Hultmark D."/>
            <person name="Huntley M.A."/>
            <person name="Jaffe D.B."/>
            <person name="Jagadeeshan S."/>
            <person name="Jeck W.R."/>
            <person name="Johnson J."/>
            <person name="Jones C.D."/>
            <person name="Jordan W.C."/>
            <person name="Karpen G.H."/>
            <person name="Kataoka E."/>
            <person name="Keightley P.D."/>
            <person name="Kheradpour P."/>
            <person name="Kirkness E.F."/>
            <person name="Koerich L.B."/>
            <person name="Kristiansen K."/>
            <person name="Kudrna D."/>
            <person name="Kulathinal R.J."/>
            <person name="Kumar S."/>
            <person name="Kwok R."/>
            <person name="Lander E."/>
            <person name="Langley C.H."/>
            <person name="Lapoint R."/>
            <person name="Lazzaro B.P."/>
            <person name="Lee S.J."/>
            <person name="Levesque L."/>
            <person name="Li R."/>
            <person name="Lin C.F."/>
            <person name="Lin M.F."/>
            <person name="Lindblad-Toh K."/>
            <person name="Llopart A."/>
            <person name="Long M."/>
            <person name="Low L."/>
            <person name="Lozovsky E."/>
            <person name="Lu J."/>
            <person name="Luo M."/>
            <person name="Machado C.A."/>
            <person name="Makalowski W."/>
            <person name="Marzo M."/>
            <person name="Matsuda M."/>
            <person name="Matzkin L."/>
            <person name="McAllister B."/>
            <person name="McBride C.S."/>
            <person name="McKernan B."/>
            <person name="McKernan K."/>
            <person name="Mendez-Lago M."/>
            <person name="Minx P."/>
            <person name="Mollenhauer M.U."/>
            <person name="Montooth K."/>
            <person name="Mount S.M."/>
            <person name="Mu X."/>
            <person name="Myers E."/>
            <person name="Negre B."/>
            <person name="Newfeld S."/>
            <person name="Nielsen R."/>
            <person name="Noor M.A."/>
            <person name="O'Grady P."/>
            <person name="Pachter L."/>
            <person name="Papaceit M."/>
            <person name="Parisi M.J."/>
            <person name="Parisi M."/>
            <person name="Parts L."/>
            <person name="Pedersen J.S."/>
            <person name="Pesole G."/>
            <person name="Phillippy A.M."/>
            <person name="Ponting C.P."/>
            <person name="Pop M."/>
            <person name="Porcelli D."/>
            <person name="Powell J.R."/>
            <person name="Prohaska S."/>
            <person name="Pruitt K."/>
            <person name="Puig M."/>
            <person name="Quesneville H."/>
            <person name="Ram K.R."/>
            <person name="Rand D."/>
            <person name="Rasmussen M.D."/>
            <person name="Reed L.K."/>
            <person name="Reenan R."/>
            <person name="Reily A."/>
            <person name="Remington K.A."/>
            <person name="Rieger T.T."/>
            <person name="Ritchie M.G."/>
            <person name="Robin C."/>
            <person name="Rogers Y.H."/>
            <person name="Rohde C."/>
            <person name="Rozas J."/>
            <person name="Rubenfield M.J."/>
            <person name="Ruiz A."/>
            <person name="Russo S."/>
            <person name="Salzberg S.L."/>
            <person name="Sanchez-Gracia A."/>
            <person name="Saranga D.J."/>
            <person name="Sato H."/>
            <person name="Schaeffer S.W."/>
            <person name="Schatz M.C."/>
            <person name="Schlenke T."/>
            <person name="Schwartz R."/>
            <person name="Segarra C."/>
            <person name="Singh R.S."/>
            <person name="Sirot L."/>
            <person name="Sirota M."/>
            <person name="Sisneros N.B."/>
            <person name="Smith C.D."/>
            <person name="Smith T.F."/>
            <person name="Spieth J."/>
            <person name="Stage D.E."/>
            <person name="Stark A."/>
            <person name="Stephan W."/>
            <person name="Strausberg R.L."/>
            <person name="Strempel S."/>
            <person name="Sturgill D."/>
            <person name="Sutton G."/>
            <person name="Sutton G.G."/>
            <person name="Tao W."/>
            <person name="Teichmann S."/>
            <person name="Tobari Y.N."/>
            <person name="Tomimura Y."/>
            <person name="Tsolas J.M."/>
            <person name="Valente V.L."/>
            <person name="Venter E."/>
            <person name="Venter J.C."/>
            <person name="Vicario S."/>
            <person name="Vieira F.G."/>
            <person name="Vilella A.J."/>
            <person name="Villasante A."/>
            <person name="Walenz B."/>
            <person name="Wang J."/>
            <person name="Wasserman M."/>
            <person name="Watts T."/>
            <person name="Wilson D."/>
            <person name="Wilson R.K."/>
            <person name="Wing R.A."/>
            <person name="Wolfner M.F."/>
            <person name="Wong A."/>
            <person name="Wong G.K."/>
            <person name="Wu C.I."/>
            <person name="Wu G."/>
            <person name="Yamamoto D."/>
            <person name="Yang H.P."/>
            <person name="Yang S.P."/>
            <person name="Yorke J.A."/>
            <person name="Yoshida K."/>
            <person name="Zdobnov E."/>
            <person name="Zhang P."/>
            <person name="Zhang Y."/>
            <person name="Zimin A.V."/>
            <person name="Baldwin J."/>
            <person name="Abdouelleil A."/>
            <person name="Abdulkadir J."/>
            <person name="Abebe A."/>
            <person name="Abera B."/>
            <person name="Abreu J."/>
            <person name="Acer S.C."/>
            <person name="Aftuck L."/>
            <person name="Alexander A."/>
            <person name="An P."/>
            <person name="Anderson E."/>
            <person name="Anderson S."/>
            <person name="Arachi H."/>
            <person name="Azer M."/>
            <person name="Bachantsang P."/>
            <person name="Barry A."/>
            <person name="Bayul T."/>
            <person name="Berlin A."/>
            <person name="Bessette D."/>
            <person name="Bloom T."/>
            <person name="Blye J."/>
            <person name="Boguslavskiy L."/>
            <person name="Bonnet C."/>
            <person name="Boukhgalter B."/>
            <person name="Bourzgui I."/>
            <person name="Brown A."/>
            <person name="Cahill P."/>
            <person name="Channer S."/>
            <person name="Cheshatsang Y."/>
            <person name="Chuda L."/>
            <person name="Citroen M."/>
            <person name="Collymore A."/>
            <person name="Cooke P."/>
            <person name="Costello M."/>
            <person name="D'Aco K."/>
            <person name="Daza R."/>
            <person name="De Haan G."/>
            <person name="DeGray S."/>
            <person name="DeMaso C."/>
            <person name="Dhargay N."/>
            <person name="Dooley K."/>
            <person name="Dooley E."/>
            <person name="Doricent M."/>
            <person name="Dorje P."/>
            <person name="Dorjee K."/>
            <person name="Dupes A."/>
            <person name="Elong R."/>
            <person name="Falk J."/>
            <person name="Farina A."/>
            <person name="Faro S."/>
            <person name="Ferguson D."/>
            <person name="Fisher S."/>
            <person name="Foley C.D."/>
            <person name="Franke A."/>
            <person name="Friedrich D."/>
            <person name="Gadbois L."/>
            <person name="Gearin G."/>
            <person name="Gearin C.R."/>
            <person name="Giannoukos G."/>
            <person name="Goode T."/>
            <person name="Graham J."/>
            <person name="Grandbois E."/>
            <person name="Grewal S."/>
            <person name="Gyaltsen K."/>
            <person name="Hafez N."/>
            <person name="Hagos B."/>
            <person name="Hall J."/>
            <person name="Henson C."/>
            <person name="Hollinger A."/>
            <person name="Honan T."/>
            <person name="Huard M.D."/>
            <person name="Hughes L."/>
            <person name="Hurhula B."/>
            <person name="Husby M.E."/>
            <person name="Kamat A."/>
            <person name="Kanga B."/>
            <person name="Kashin S."/>
            <person name="Khazanovich D."/>
            <person name="Kisner P."/>
            <person name="Lance K."/>
            <person name="Lara M."/>
            <person name="Lee W."/>
            <person name="Lennon N."/>
            <person name="Letendre F."/>
            <person name="LeVine R."/>
            <person name="Lipovsky A."/>
            <person name="Liu X."/>
            <person name="Liu J."/>
            <person name="Liu S."/>
            <person name="Lokyitsang T."/>
            <person name="Lokyitsang Y."/>
            <person name="Lubonja R."/>
            <person name="Lui A."/>
            <person name="MacDonald P."/>
            <person name="Magnisalis V."/>
            <person name="Maru K."/>
            <person name="Matthews C."/>
            <person name="McCusker W."/>
            <person name="McDonough S."/>
            <person name="Mehta T."/>
            <person name="Meldrim J."/>
            <person name="Meneus L."/>
            <person name="Mihai O."/>
            <person name="Mihalev A."/>
            <person name="Mihova T."/>
            <person name="Mittelman R."/>
            <person name="Mlenga V."/>
            <person name="Montmayeur A."/>
            <person name="Mulrain L."/>
            <person name="Navidi A."/>
            <person name="Naylor J."/>
            <person name="Negash T."/>
            <person name="Nguyen T."/>
            <person name="Nguyen N."/>
            <person name="Nicol R."/>
            <person name="Norbu C."/>
            <person name="Norbu N."/>
            <person name="Novod N."/>
            <person name="O'Neill B."/>
            <person name="Osman S."/>
            <person name="Markiewicz E."/>
            <person name="Oyono O.L."/>
            <person name="Patti C."/>
            <person name="Phunkhang P."/>
            <person name="Pierre F."/>
            <person name="Priest M."/>
            <person name="Raghuraman S."/>
            <person name="Rege F."/>
            <person name="Reyes R."/>
            <person name="Rise C."/>
            <person name="Rogov P."/>
            <person name="Ross K."/>
            <person name="Ryan E."/>
            <person name="Settipalli S."/>
            <person name="Shea T."/>
            <person name="Sherpa N."/>
            <person name="Shi L."/>
            <person name="Shih D."/>
            <person name="Sparrow T."/>
            <person name="Spaulding J."/>
            <person name="Stalker J."/>
            <person name="Stange-Thomann N."/>
            <person name="Stavropoulos S."/>
            <person name="Stone C."/>
            <person name="Strader C."/>
            <person name="Tesfaye S."/>
            <person name="Thomson T."/>
            <person name="Thoulutsang Y."/>
            <person name="Thoulutsang D."/>
            <person name="Topham K."/>
            <person name="Topping I."/>
            <person name="Tsamla T."/>
            <person name="Vassiliev H."/>
            <person name="Vo A."/>
            <person name="Wangchuk T."/>
            <person name="Wangdi T."/>
            <person name="Weiand M."/>
            <person name="Wilkinson J."/>
            <person name="Wilson A."/>
            <person name="Yadav S."/>
            <person name="Young G."/>
            <person name="Yu Q."/>
            <person name="Zembek L."/>
            <person name="Zhong D."/>
            <person name="Zimmer A."/>
            <person name="Zwirko Z."/>
            <person name="Jaffe D.B."/>
            <person name="Alvarez P."/>
            <person name="Brockman W."/>
            <person name="Butler J."/>
            <person name="Chin C."/>
            <person name="Gnerre S."/>
            <person name="Grabherr M."/>
            <person name="Kleber M."/>
            <person name="Mauceli E."/>
            <person name="MacCallum I."/>
        </authorList>
    </citation>
    <scope>NUCLEOTIDE SEQUENCE [LARGE SCALE GENOMIC DNA]</scope>
    <source>
        <strain evidence="3">Rob3c / Tucson 14021-0248.25</strain>
    </source>
</reference>
<dbReference type="PhylomeDB" id="B4IDD8"/>
<evidence type="ECO:0000313" key="2">
    <source>
        <dbReference type="EMBL" id="EDW45564.1"/>
    </source>
</evidence>
<name>B4IDD8_DROSE</name>
<dbReference type="KEGG" id="dse:6617424"/>
<dbReference type="AlphaFoldDB" id="B4IDD8"/>